<dbReference type="SUPFAM" id="SSF81383">
    <property type="entry name" value="F-box domain"/>
    <property type="match status" value="2"/>
</dbReference>
<protein>
    <recommendedName>
        <fullName evidence="3">F-box domain-containing protein</fullName>
    </recommendedName>
</protein>
<dbReference type="Gene3D" id="3.80.10.10">
    <property type="entry name" value="Ribonuclease Inhibitor"/>
    <property type="match status" value="1"/>
</dbReference>
<proteinExistence type="predicted"/>
<keyword evidence="2" id="KW-0732">Signal</keyword>
<dbReference type="InterPro" id="IPR001810">
    <property type="entry name" value="F-box_dom"/>
</dbReference>
<dbReference type="CDD" id="cd09917">
    <property type="entry name" value="F-box_SF"/>
    <property type="match status" value="1"/>
</dbReference>
<accession>A0A409XXV5</accession>
<evidence type="ECO:0000313" key="5">
    <source>
        <dbReference type="Proteomes" id="UP000284706"/>
    </source>
</evidence>
<dbReference type="Proteomes" id="UP000284706">
    <property type="component" value="Unassembled WGS sequence"/>
</dbReference>
<name>A0A409XXV5_9AGAR</name>
<dbReference type="PANTHER" id="PTHR38926">
    <property type="entry name" value="F-BOX DOMAIN CONTAINING PROTEIN, EXPRESSED"/>
    <property type="match status" value="1"/>
</dbReference>
<dbReference type="InParanoid" id="A0A409XXV5"/>
<dbReference type="InterPro" id="IPR032675">
    <property type="entry name" value="LRR_dom_sf"/>
</dbReference>
<dbReference type="Gene3D" id="1.20.1280.50">
    <property type="match status" value="1"/>
</dbReference>
<evidence type="ECO:0000256" key="2">
    <source>
        <dbReference type="SAM" id="SignalP"/>
    </source>
</evidence>
<feature type="domain" description="F-box" evidence="3">
    <location>
        <begin position="109"/>
        <end position="158"/>
    </location>
</feature>
<dbReference type="Pfam" id="PF12937">
    <property type="entry name" value="F-box-like"/>
    <property type="match status" value="1"/>
</dbReference>
<dbReference type="InterPro" id="IPR036047">
    <property type="entry name" value="F-box-like_dom_sf"/>
</dbReference>
<dbReference type="SUPFAM" id="SSF52047">
    <property type="entry name" value="RNI-like"/>
    <property type="match status" value="2"/>
</dbReference>
<comment type="caution">
    <text evidence="4">The sequence shown here is derived from an EMBL/GenBank/DDBJ whole genome shotgun (WGS) entry which is preliminary data.</text>
</comment>
<sequence length="1566" mass="178695">MRSTRASSNGWTFFLLFVLRPEKLGCIQTDLLEDLKKVSPTTAYSEAKAKFAIARPEQWYMGSEWKQPLTWNLKMQKFVISLLDPAVQLGSPNSDIQSHVSDASRASVDSLPVEILLIIFIHCVHSPSLPTTSPLALGRTCRRWRHIIWSTPELWTRLKMDGRHSTSRVHIKLADEWLSRSGTLPLSIHYSFYSEGTRSTDKQYGEAPNPAICRRIIEVLFRRSDRFHTVSLILPRTLLEKLGTLSHRPRALHSLSLETRGERRPHYIGQSDPSIVTAFLACTPKIVNIACLDARLQWDSVTTLTIETMSAWRILRILEQAPNLSECIFKEVGSNQVYQYFFNQTTTMITSRSLKSLDIEFLDELALEFFCNSTSLPALQHLRFAATSELMPLHMRNVIELLRNSSCSLESLVINEPDIWEGNLIELGPFLSSLTKLKIPSGQPTSPEVYNDCDTFYHMLSNPSQVEPRLLPSASFATESFFPALEIFECAGFTSYPWDTIPGLLEPMTRRGVLWRRPIKSVKIHCVGARDKDISYIPKDVISRLSEFQDVEFVFTVDLTQSGQFGIDWWKASLERTDEDGEPRWGTSPSEIVLRDLFEPLSTEVVSTIFVYYVHSGLNISPLILGKICRRWRKIAWCNPDLWTDLHIGGDQATSQKHVELAEEWLGRSGSLPLTIHYTSYRQDHPHYRGALWRVCRQMLEVLCKVSDRWRSLSLIVPVSAIEDLGMLSRTPSALQSLTLGRKWHRRDNFRNYPNDPMIKAFSNCAPEIVIVYRLNIALDWTNVTWVYIGIVDITQVLHILMGAPNLSNCTFNEVHSDYADMSAIMEHDPIIYPLLKALNVQFADENAQIAFCHSVSVPALKDLRISGREGKSVEFSMNDLVIFLHRSSCALEALNINESKFERDSLIQMAPLLSSLTKLKISSDAISSQDGNTHDKFYHLLANPSQLSTQIPFASSIIEPFLPYLEHFEWSGHTSYPWETLPGLLQPAANGSTSYRRPLKSVRIQCYEDTVASIQYVPKDVMQRLLEFNEVKFEFTVYFHRKDGRRSRFGMDIASQRDTAEAMSLSSETSEAPSLPRNIPQRHFDTLPVEVTSIIFVHFADSFRDRKTSPLTLGKICRQWRQIAWSTPQLWAKLSMHSGHTKWEPSVGLAEEWLSRSGRLPLTINLSADLDSELQGLWDTEHKIDQEALEICRRLFNVFSRHSDRWYSFSLALPPDAFKELGSLPYPPTNLHHLSLEARRYEINTLRHERWRLPGPEIPRIQTFSKSSPCVVNLLSIEVEVVLDWTALTTLYISTVNIAEVIRIFQYAPHLSICKLKQVRNHGTPLPTMQYDRVVCSGLRSLNIEFFHLDAQEVFCRTISLPALKDLQLGSTNVSYAVLSIDELASFLSHSSCSLERLSISELAFEEGSLIRLVPVLTSLKQLEITDGYPFSVEGATDHDTFYHQIATVIPQQTQLLASSGLEKPSLPSLETFEWDSEYYYPWDTLPGLLQPLVANGTPYRRPLKSVKVVCSAKKKESVPYIPRDVIQQLSEFPDVKFDFKVAFGPRRSDRVDWWKILLKKSDVN</sequence>
<dbReference type="OrthoDB" id="2423701at2759"/>
<keyword evidence="5" id="KW-1185">Reference proteome</keyword>
<feature type="region of interest" description="Disordered" evidence="1">
    <location>
        <begin position="1061"/>
        <end position="1080"/>
    </location>
</feature>
<evidence type="ECO:0000256" key="1">
    <source>
        <dbReference type="SAM" id="MobiDB-lite"/>
    </source>
</evidence>
<dbReference type="PANTHER" id="PTHR38926:SF72">
    <property type="entry name" value="IM:7136021-RELATED"/>
    <property type="match status" value="1"/>
</dbReference>
<organism evidence="4 5">
    <name type="scientific">Gymnopilus dilepis</name>
    <dbReference type="NCBI Taxonomy" id="231916"/>
    <lineage>
        <taxon>Eukaryota</taxon>
        <taxon>Fungi</taxon>
        <taxon>Dikarya</taxon>
        <taxon>Basidiomycota</taxon>
        <taxon>Agaricomycotina</taxon>
        <taxon>Agaricomycetes</taxon>
        <taxon>Agaricomycetidae</taxon>
        <taxon>Agaricales</taxon>
        <taxon>Agaricineae</taxon>
        <taxon>Hymenogastraceae</taxon>
        <taxon>Gymnopilus</taxon>
    </lineage>
</organism>
<evidence type="ECO:0000259" key="3">
    <source>
        <dbReference type="Pfam" id="PF12937"/>
    </source>
</evidence>
<reference evidence="4 5" key="1">
    <citation type="journal article" date="2018" name="Evol. Lett.">
        <title>Horizontal gene cluster transfer increased hallucinogenic mushroom diversity.</title>
        <authorList>
            <person name="Reynolds H.T."/>
            <person name="Vijayakumar V."/>
            <person name="Gluck-Thaler E."/>
            <person name="Korotkin H.B."/>
            <person name="Matheny P.B."/>
            <person name="Slot J.C."/>
        </authorList>
    </citation>
    <scope>NUCLEOTIDE SEQUENCE [LARGE SCALE GENOMIC DNA]</scope>
    <source>
        <strain evidence="4 5">SRW20</strain>
    </source>
</reference>
<gene>
    <name evidence="4" type="ORF">CVT26_008626</name>
</gene>
<feature type="chain" id="PRO_5019067355" description="F-box domain-containing protein" evidence="2">
    <location>
        <begin position="27"/>
        <end position="1566"/>
    </location>
</feature>
<dbReference type="EMBL" id="NHYE01001421">
    <property type="protein sequence ID" value="PPQ95598.1"/>
    <property type="molecule type" value="Genomic_DNA"/>
</dbReference>
<evidence type="ECO:0000313" key="4">
    <source>
        <dbReference type="EMBL" id="PPQ95598.1"/>
    </source>
</evidence>
<feature type="signal peptide" evidence="2">
    <location>
        <begin position="1"/>
        <end position="26"/>
    </location>
</feature>